<gene>
    <name evidence="1" type="ORF">CCACVL1_30571</name>
</gene>
<protein>
    <submittedName>
        <fullName evidence="1">Uncharacterized protein</fullName>
    </submittedName>
</protein>
<name>A0A1R3FWT6_COCAP</name>
<keyword evidence="2" id="KW-1185">Reference proteome</keyword>
<dbReference type="OrthoDB" id="1656723at2759"/>
<dbReference type="AlphaFoldDB" id="A0A1R3FWT6"/>
<reference evidence="1 2" key="1">
    <citation type="submission" date="2013-09" db="EMBL/GenBank/DDBJ databases">
        <title>Corchorus capsularis genome sequencing.</title>
        <authorList>
            <person name="Alam M."/>
            <person name="Haque M.S."/>
            <person name="Islam M.S."/>
            <person name="Emdad E.M."/>
            <person name="Islam M.M."/>
            <person name="Ahmed B."/>
            <person name="Halim A."/>
            <person name="Hossen Q.M.M."/>
            <person name="Hossain M.Z."/>
            <person name="Ahmed R."/>
            <person name="Khan M.M."/>
            <person name="Islam R."/>
            <person name="Rashid M.M."/>
            <person name="Khan S.A."/>
            <person name="Rahman M.S."/>
            <person name="Alam M."/>
        </authorList>
    </citation>
    <scope>NUCLEOTIDE SEQUENCE [LARGE SCALE GENOMIC DNA]</scope>
    <source>
        <strain evidence="2">cv. CVL-1</strain>
        <tissue evidence="1">Whole seedling</tissue>
    </source>
</reference>
<evidence type="ECO:0000313" key="1">
    <source>
        <dbReference type="EMBL" id="OMO50216.1"/>
    </source>
</evidence>
<evidence type="ECO:0000313" key="2">
    <source>
        <dbReference type="Proteomes" id="UP000188268"/>
    </source>
</evidence>
<dbReference type="EMBL" id="AWWV01016236">
    <property type="protein sequence ID" value="OMO50216.1"/>
    <property type="molecule type" value="Genomic_DNA"/>
</dbReference>
<sequence length="156" mass="17615">MVNKNHLAGVLEVYKKTQFLNDESRAVIERAEELLATATAGDVENLDTNELEHRIMTEVLGPERNGRVSCLGFGATPTNVFKERAGLFTSSKGSSSSLIQIEQLRTEMEFDMLVVLPHFCCMFSKGNCKGNKRLPNFKKKDKRSLLAFRSWNNKML</sequence>
<dbReference type="Proteomes" id="UP000188268">
    <property type="component" value="Unassembled WGS sequence"/>
</dbReference>
<accession>A0A1R3FWT6</accession>
<proteinExistence type="predicted"/>
<organism evidence="1 2">
    <name type="scientific">Corchorus capsularis</name>
    <name type="common">Jute</name>
    <dbReference type="NCBI Taxonomy" id="210143"/>
    <lineage>
        <taxon>Eukaryota</taxon>
        <taxon>Viridiplantae</taxon>
        <taxon>Streptophyta</taxon>
        <taxon>Embryophyta</taxon>
        <taxon>Tracheophyta</taxon>
        <taxon>Spermatophyta</taxon>
        <taxon>Magnoliopsida</taxon>
        <taxon>eudicotyledons</taxon>
        <taxon>Gunneridae</taxon>
        <taxon>Pentapetalae</taxon>
        <taxon>rosids</taxon>
        <taxon>malvids</taxon>
        <taxon>Malvales</taxon>
        <taxon>Malvaceae</taxon>
        <taxon>Grewioideae</taxon>
        <taxon>Apeibeae</taxon>
        <taxon>Corchorus</taxon>
    </lineage>
</organism>
<comment type="caution">
    <text evidence="1">The sequence shown here is derived from an EMBL/GenBank/DDBJ whole genome shotgun (WGS) entry which is preliminary data.</text>
</comment>
<dbReference type="Gramene" id="OMO50216">
    <property type="protein sequence ID" value="OMO50216"/>
    <property type="gene ID" value="CCACVL1_30571"/>
</dbReference>